<reference evidence="6" key="1">
    <citation type="submission" date="2021-10" db="EMBL/GenBank/DDBJ databases">
        <title>Tropical sea cucumber genome reveals ecological adaptation and Cuvierian tubules defense mechanism.</title>
        <authorList>
            <person name="Chen T."/>
        </authorList>
    </citation>
    <scope>NUCLEOTIDE SEQUENCE</scope>
    <source>
        <strain evidence="6">Nanhai2018</strain>
        <tissue evidence="6">Muscle</tissue>
    </source>
</reference>
<keyword evidence="7" id="KW-1185">Reference proteome</keyword>
<dbReference type="PANTHER" id="PTHR14146">
    <property type="entry name" value="EXOCYST COMPLEX COMPONENT 4"/>
    <property type="match status" value="1"/>
</dbReference>
<dbReference type="Proteomes" id="UP001152320">
    <property type="component" value="Chromosome 17"/>
</dbReference>
<organism evidence="6 7">
    <name type="scientific">Holothuria leucospilota</name>
    <name type="common">Black long sea cucumber</name>
    <name type="synonym">Mertensiothuria leucospilota</name>
    <dbReference type="NCBI Taxonomy" id="206669"/>
    <lineage>
        <taxon>Eukaryota</taxon>
        <taxon>Metazoa</taxon>
        <taxon>Echinodermata</taxon>
        <taxon>Eleutherozoa</taxon>
        <taxon>Echinozoa</taxon>
        <taxon>Holothuroidea</taxon>
        <taxon>Aspidochirotacea</taxon>
        <taxon>Aspidochirotida</taxon>
        <taxon>Holothuriidae</taxon>
        <taxon>Holothuria</taxon>
    </lineage>
</organism>
<dbReference type="GO" id="GO:0015031">
    <property type="term" value="P:protein transport"/>
    <property type="evidence" value="ECO:0007669"/>
    <property type="project" value="UniProtKB-KW"/>
</dbReference>
<evidence type="ECO:0000313" key="7">
    <source>
        <dbReference type="Proteomes" id="UP001152320"/>
    </source>
</evidence>
<dbReference type="GO" id="GO:0007268">
    <property type="term" value="P:chemical synaptic transmission"/>
    <property type="evidence" value="ECO:0007669"/>
    <property type="project" value="TreeGrafter"/>
</dbReference>
<comment type="function">
    <text evidence="4">Component of the exocyst complex involved in the docking of exocytic vesicles with fusion sites on the plasma membrane.</text>
</comment>
<evidence type="ECO:0000256" key="4">
    <source>
        <dbReference type="RuleBase" id="RU367079"/>
    </source>
</evidence>
<evidence type="ECO:0000256" key="3">
    <source>
        <dbReference type="ARBA" id="ARBA00022483"/>
    </source>
</evidence>
<dbReference type="GO" id="GO:0045202">
    <property type="term" value="C:synapse"/>
    <property type="evidence" value="ECO:0007669"/>
    <property type="project" value="TreeGrafter"/>
</dbReference>
<evidence type="ECO:0000256" key="1">
    <source>
        <dbReference type="ARBA" id="ARBA00010470"/>
    </source>
</evidence>
<dbReference type="InterPro" id="IPR039682">
    <property type="entry name" value="Sec8/EXOC4"/>
</dbReference>
<dbReference type="GO" id="GO:0032584">
    <property type="term" value="C:growth cone membrane"/>
    <property type="evidence" value="ECO:0007669"/>
    <property type="project" value="TreeGrafter"/>
</dbReference>
<comment type="similarity">
    <text evidence="1 4">Belongs to the SEC8 family.</text>
</comment>
<dbReference type="GO" id="GO:0000145">
    <property type="term" value="C:exocyst"/>
    <property type="evidence" value="ECO:0007669"/>
    <property type="project" value="UniProtKB-UniRule"/>
</dbReference>
<accession>A0A9Q0YP36</accession>
<dbReference type="OrthoDB" id="272977at2759"/>
<dbReference type="GO" id="GO:0006612">
    <property type="term" value="P:protein targeting to membrane"/>
    <property type="evidence" value="ECO:0007669"/>
    <property type="project" value="UniProtKB-UniRule"/>
</dbReference>
<dbReference type="GO" id="GO:0090522">
    <property type="term" value="P:vesicle tethering involved in exocytosis"/>
    <property type="evidence" value="ECO:0007669"/>
    <property type="project" value="UniProtKB-UniRule"/>
</dbReference>
<keyword evidence="3 4" id="KW-0268">Exocytosis</keyword>
<dbReference type="GO" id="GO:0006904">
    <property type="term" value="P:vesicle docking involved in exocytosis"/>
    <property type="evidence" value="ECO:0007669"/>
    <property type="project" value="InterPro"/>
</dbReference>
<evidence type="ECO:0000259" key="5">
    <source>
        <dbReference type="Pfam" id="PF04048"/>
    </source>
</evidence>
<evidence type="ECO:0000256" key="2">
    <source>
        <dbReference type="ARBA" id="ARBA00022448"/>
    </source>
</evidence>
<dbReference type="InterPro" id="IPR007191">
    <property type="entry name" value="Sec8_exocyst_N"/>
</dbReference>
<name>A0A9Q0YP36_HOLLE</name>
<dbReference type="Pfam" id="PF04048">
    <property type="entry name" value="Sec8_N"/>
    <property type="match status" value="1"/>
</dbReference>
<sequence>MSGDKEKDRYAAQARTGKLMSVIRVVAVSDNDEQRNVEKSKLESAFQECDERLDKLISENYEILTKTIQAYSSISGRIKTSRERIKQVKGDLNSCKELLHCRRDELKKLWLEGIEQKQVLSLLDQIEEVKGAPQKMNQYITEKRYLHATELLTKTVAHLEGDLKGVEALTEIGLEMKSRKEVGVTSPLA</sequence>
<keyword evidence="2 4" id="KW-0813">Transport</keyword>
<feature type="domain" description="Exocyst complex component Sec8 N-terminal" evidence="5">
    <location>
        <begin position="40"/>
        <end position="138"/>
    </location>
</feature>
<evidence type="ECO:0000313" key="6">
    <source>
        <dbReference type="EMBL" id="KAJ8025975.1"/>
    </source>
</evidence>
<dbReference type="AlphaFoldDB" id="A0A9Q0YP36"/>
<proteinExistence type="inferred from homology"/>
<dbReference type="GO" id="GO:0006893">
    <property type="term" value="P:Golgi to plasma membrane transport"/>
    <property type="evidence" value="ECO:0007669"/>
    <property type="project" value="TreeGrafter"/>
</dbReference>
<protein>
    <recommendedName>
        <fullName evidence="4">Exocyst complex component Sec8</fullName>
    </recommendedName>
</protein>
<dbReference type="PANTHER" id="PTHR14146:SF0">
    <property type="entry name" value="EXOCYST COMPLEX COMPONENT 4"/>
    <property type="match status" value="1"/>
</dbReference>
<dbReference type="EMBL" id="JAIZAY010000017">
    <property type="protein sequence ID" value="KAJ8025975.1"/>
    <property type="molecule type" value="Genomic_DNA"/>
</dbReference>
<keyword evidence="4" id="KW-0653">Protein transport</keyword>
<gene>
    <name evidence="6" type="ORF">HOLleu_33689</name>
</gene>
<comment type="caution">
    <text evidence="6">The sequence shown here is derived from an EMBL/GenBank/DDBJ whole genome shotgun (WGS) entry which is preliminary data.</text>
</comment>